<dbReference type="RefSeq" id="WP_209023139.1">
    <property type="nucleotide sequence ID" value="NZ_JAYLLN010000024.1"/>
</dbReference>
<organism evidence="1 2">
    <name type="scientific">Sphingobacterium tenebrionis</name>
    <dbReference type="NCBI Taxonomy" id="3111775"/>
    <lineage>
        <taxon>Bacteria</taxon>
        <taxon>Pseudomonadati</taxon>
        <taxon>Bacteroidota</taxon>
        <taxon>Sphingobacteriia</taxon>
        <taxon>Sphingobacteriales</taxon>
        <taxon>Sphingobacteriaceae</taxon>
        <taxon>Sphingobacterium</taxon>
    </lineage>
</organism>
<dbReference type="EMBL" id="JAYLLN010000024">
    <property type="protein sequence ID" value="MEI5985357.1"/>
    <property type="molecule type" value="Genomic_DNA"/>
</dbReference>
<gene>
    <name evidence="1" type="ORF">VJ786_10635</name>
</gene>
<dbReference type="Proteomes" id="UP001363035">
    <property type="component" value="Unassembled WGS sequence"/>
</dbReference>
<evidence type="ECO:0000313" key="1">
    <source>
        <dbReference type="EMBL" id="MEI5985357.1"/>
    </source>
</evidence>
<keyword evidence="2" id="KW-1185">Reference proteome</keyword>
<sequence length="76" mass="8205">MNNPNLNEGETTKAIENVTAQLPSKFYLCLAVGAMVGSAVLKCTGHKHGALFVGQWVAPFLLFGIYNKIVKTEGHD</sequence>
<reference evidence="1 2" key="1">
    <citation type="submission" date="2024-01" db="EMBL/GenBank/DDBJ databases">
        <title>Sphingobacterium tenebrionis sp. nov., a novel endophyte isolated from tenebrio molitor intestines.</title>
        <authorList>
            <person name="Zhang C."/>
        </authorList>
    </citation>
    <scope>NUCLEOTIDE SEQUENCE [LARGE SCALE GENOMIC DNA]</scope>
    <source>
        <strain evidence="1 2">PU5-4</strain>
    </source>
</reference>
<comment type="caution">
    <text evidence="1">The sequence shown here is derived from an EMBL/GenBank/DDBJ whole genome shotgun (WGS) entry which is preliminary data.</text>
</comment>
<protein>
    <submittedName>
        <fullName evidence="1">Uncharacterized protein</fullName>
    </submittedName>
</protein>
<accession>A0ABU8I6L7</accession>
<name>A0ABU8I6L7_9SPHI</name>
<evidence type="ECO:0000313" key="2">
    <source>
        <dbReference type="Proteomes" id="UP001363035"/>
    </source>
</evidence>
<proteinExistence type="predicted"/>